<evidence type="ECO:0000256" key="3">
    <source>
        <dbReference type="ARBA" id="ARBA00022630"/>
    </source>
</evidence>
<dbReference type="Proteomes" id="UP000284706">
    <property type="component" value="Unassembled WGS sequence"/>
</dbReference>
<evidence type="ECO:0000256" key="4">
    <source>
        <dbReference type="ARBA" id="ARBA00022827"/>
    </source>
</evidence>
<evidence type="ECO:0000256" key="2">
    <source>
        <dbReference type="ARBA" id="ARBA00005466"/>
    </source>
</evidence>
<feature type="domain" description="FAD-binding PCMH-type" evidence="6">
    <location>
        <begin position="36"/>
        <end position="207"/>
    </location>
</feature>
<evidence type="ECO:0000313" key="8">
    <source>
        <dbReference type="Proteomes" id="UP000284706"/>
    </source>
</evidence>
<dbReference type="InterPro" id="IPR036318">
    <property type="entry name" value="FAD-bd_PCMH-like_sf"/>
</dbReference>
<dbReference type="AlphaFoldDB" id="A0A409YLC4"/>
<dbReference type="InterPro" id="IPR016166">
    <property type="entry name" value="FAD-bd_PCMH"/>
</dbReference>
<dbReference type="Gene3D" id="3.40.462.20">
    <property type="match status" value="1"/>
</dbReference>
<dbReference type="InterPro" id="IPR016167">
    <property type="entry name" value="FAD-bd_PCMH_sub1"/>
</dbReference>
<dbReference type="PROSITE" id="PS51387">
    <property type="entry name" value="FAD_PCMH"/>
    <property type="match status" value="1"/>
</dbReference>
<proteinExistence type="inferred from homology"/>
<protein>
    <recommendedName>
        <fullName evidence="6">FAD-binding PCMH-type domain-containing protein</fullName>
    </recommendedName>
</protein>
<dbReference type="GO" id="GO:0071949">
    <property type="term" value="F:FAD binding"/>
    <property type="evidence" value="ECO:0007669"/>
    <property type="project" value="InterPro"/>
</dbReference>
<organism evidence="7 8">
    <name type="scientific">Gymnopilus dilepis</name>
    <dbReference type="NCBI Taxonomy" id="231916"/>
    <lineage>
        <taxon>Eukaryota</taxon>
        <taxon>Fungi</taxon>
        <taxon>Dikarya</taxon>
        <taxon>Basidiomycota</taxon>
        <taxon>Agaricomycotina</taxon>
        <taxon>Agaricomycetes</taxon>
        <taxon>Agaricomycetidae</taxon>
        <taxon>Agaricales</taxon>
        <taxon>Agaricineae</taxon>
        <taxon>Hymenogastraceae</taxon>
        <taxon>Gymnopilus</taxon>
    </lineage>
</organism>
<dbReference type="Gene3D" id="3.30.43.10">
    <property type="entry name" value="Uridine Diphospho-n-acetylenolpyruvylglucosamine Reductase, domain 2"/>
    <property type="match status" value="1"/>
</dbReference>
<dbReference type="EMBL" id="NHYE01000695">
    <property type="protein sequence ID" value="PPR03836.1"/>
    <property type="molecule type" value="Genomic_DNA"/>
</dbReference>
<dbReference type="InterPro" id="IPR016169">
    <property type="entry name" value="FAD-bd_PCMH_sub2"/>
</dbReference>
<dbReference type="OrthoDB" id="415825at2759"/>
<dbReference type="PANTHER" id="PTHR42973:SF39">
    <property type="entry name" value="FAD-BINDING PCMH-TYPE DOMAIN-CONTAINING PROTEIN"/>
    <property type="match status" value="1"/>
</dbReference>
<comment type="cofactor">
    <cofactor evidence="1">
        <name>FAD</name>
        <dbReference type="ChEBI" id="CHEBI:57692"/>
    </cofactor>
</comment>
<keyword evidence="4" id="KW-0274">FAD</keyword>
<dbReference type="STRING" id="231916.A0A409YLC4"/>
<name>A0A409YLC4_9AGAR</name>
<dbReference type="Pfam" id="PF01565">
    <property type="entry name" value="FAD_binding_4"/>
    <property type="match status" value="1"/>
</dbReference>
<dbReference type="InParanoid" id="A0A409YLC4"/>
<evidence type="ECO:0000256" key="5">
    <source>
        <dbReference type="ARBA" id="ARBA00023002"/>
    </source>
</evidence>
<comment type="caution">
    <text evidence="7">The sequence shown here is derived from an EMBL/GenBank/DDBJ whole genome shotgun (WGS) entry which is preliminary data.</text>
</comment>
<dbReference type="InterPro" id="IPR012951">
    <property type="entry name" value="BBE"/>
</dbReference>
<dbReference type="GO" id="GO:0016491">
    <property type="term" value="F:oxidoreductase activity"/>
    <property type="evidence" value="ECO:0007669"/>
    <property type="project" value="UniProtKB-KW"/>
</dbReference>
<evidence type="ECO:0000256" key="1">
    <source>
        <dbReference type="ARBA" id="ARBA00001974"/>
    </source>
</evidence>
<dbReference type="Pfam" id="PF08031">
    <property type="entry name" value="BBE"/>
    <property type="match status" value="1"/>
</dbReference>
<dbReference type="InterPro" id="IPR006094">
    <property type="entry name" value="Oxid_FAD_bind_N"/>
</dbReference>
<sequence length="467" mass="50617">MADTLVKKLAEGIKGEVLTPQDNGYADAIARWAANAERRAKAVVYVKDNQDVVFTLAFAQSNCLPLAVRGGGHSAAGASSVEDGIVIDLSRYMNEVTVDPLKKLAFVGGGALWEAVDKATIKHGLGTVAGTVNHTGVGGLVLGGGYGWLSGAYGLAIDNLVQATIVIADGSILTVNDEENSDLFFAIRGGGGNFGVITEFVFKLHPQRPTIYSGMMIFSPSALEKVIEVTNMWFKDPRENEGMLHFSAVGPDGKPAYVVVPFFNGPESEGRERFKAFLDIGPVADMTKEMPFEELNALQNGVAIHGHGVYQKGVAHKRPNYAAIAKAHEKLIEVIETGNFRGAIIYEYIPLQKIKSVASDATAFRRELVSSILVNLTWDHKLQGRTAEARKHAYEISSIIAGDASDLTNAESLGYSNYDPEGVEIREGNTLDKAKLVFGDNYPRLQAIKKRYDPNNIFNKWFPIVPA</sequence>
<dbReference type="PANTHER" id="PTHR42973">
    <property type="entry name" value="BINDING OXIDOREDUCTASE, PUTATIVE (AFU_ORTHOLOGUE AFUA_1G17690)-RELATED"/>
    <property type="match status" value="1"/>
</dbReference>
<dbReference type="Gene3D" id="3.30.465.10">
    <property type="match status" value="1"/>
</dbReference>
<accession>A0A409YLC4</accession>
<keyword evidence="3" id="KW-0285">Flavoprotein</keyword>
<keyword evidence="5" id="KW-0560">Oxidoreductase</keyword>
<comment type="similarity">
    <text evidence="2">Belongs to the oxygen-dependent FAD-linked oxidoreductase family.</text>
</comment>
<evidence type="ECO:0000259" key="6">
    <source>
        <dbReference type="PROSITE" id="PS51387"/>
    </source>
</evidence>
<reference evidence="7 8" key="1">
    <citation type="journal article" date="2018" name="Evol. Lett.">
        <title>Horizontal gene cluster transfer increased hallucinogenic mushroom diversity.</title>
        <authorList>
            <person name="Reynolds H.T."/>
            <person name="Vijayakumar V."/>
            <person name="Gluck-Thaler E."/>
            <person name="Korotkin H.B."/>
            <person name="Matheny P.B."/>
            <person name="Slot J.C."/>
        </authorList>
    </citation>
    <scope>NUCLEOTIDE SEQUENCE [LARGE SCALE GENOMIC DNA]</scope>
    <source>
        <strain evidence="7 8">SRW20</strain>
    </source>
</reference>
<gene>
    <name evidence="7" type="ORF">CVT26_000834</name>
</gene>
<keyword evidence="8" id="KW-1185">Reference proteome</keyword>
<evidence type="ECO:0000313" key="7">
    <source>
        <dbReference type="EMBL" id="PPR03836.1"/>
    </source>
</evidence>
<dbReference type="InterPro" id="IPR050416">
    <property type="entry name" value="FAD-linked_Oxidoreductase"/>
</dbReference>
<dbReference type="SUPFAM" id="SSF56176">
    <property type="entry name" value="FAD-binding/transporter-associated domain-like"/>
    <property type="match status" value="1"/>
</dbReference>